<dbReference type="AlphaFoldDB" id="A0AAN5DD62"/>
<evidence type="ECO:0000313" key="9">
    <source>
        <dbReference type="Proteomes" id="UP001328107"/>
    </source>
</evidence>
<comment type="subcellular location">
    <subcellularLocation>
        <location evidence="1">Membrane</location>
        <topology evidence="1">Multi-pass membrane protein</topology>
    </subcellularLocation>
</comment>
<accession>A0AAN5DD62</accession>
<feature type="non-terminal residue" evidence="8">
    <location>
        <position position="142"/>
    </location>
</feature>
<gene>
    <name evidence="8" type="ORF">PMAYCL1PPCAC_31521</name>
</gene>
<feature type="non-terminal residue" evidence="8">
    <location>
        <position position="1"/>
    </location>
</feature>
<dbReference type="InterPro" id="IPR019421">
    <property type="entry name" value="7TM_GPCR_serpentine_rcpt_Srd"/>
</dbReference>
<evidence type="ECO:0000256" key="5">
    <source>
        <dbReference type="ARBA" id="ARBA00023136"/>
    </source>
</evidence>
<dbReference type="InterPro" id="IPR050920">
    <property type="entry name" value="Nematode_rcpt-like_delta"/>
</dbReference>
<keyword evidence="4 6" id="KW-1133">Transmembrane helix</keyword>
<evidence type="ECO:0000256" key="2">
    <source>
        <dbReference type="ARBA" id="ARBA00009166"/>
    </source>
</evidence>
<reference evidence="9" key="1">
    <citation type="submission" date="2022-10" db="EMBL/GenBank/DDBJ databases">
        <title>Genome assembly of Pristionchus species.</title>
        <authorList>
            <person name="Yoshida K."/>
            <person name="Sommer R.J."/>
        </authorList>
    </citation>
    <scope>NUCLEOTIDE SEQUENCE [LARGE SCALE GENOMIC DNA]</scope>
    <source>
        <strain evidence="9">RS5460</strain>
    </source>
</reference>
<comment type="caution">
    <text evidence="8">The sequence shown here is derived from an EMBL/GenBank/DDBJ whole genome shotgun (WGS) entry which is preliminary data.</text>
</comment>
<sequence length="142" mass="15830">DDLLHLLLLSSLDLSAIITNSLYIFIIIRKTPKHLSSYSTLLLNIACVDLLASFCSLTCIYRLGNVSGFMVLVYIGPCTLVNAQLCHLIMAIHANLVVLSVILLMVSFAYRLWVLRESSMETKKAKGLWWTAAQSLLMTLVI</sequence>
<keyword evidence="9" id="KW-1185">Reference proteome</keyword>
<feature type="transmembrane region" description="Helical" evidence="6">
    <location>
        <begin position="40"/>
        <end position="63"/>
    </location>
</feature>
<evidence type="ECO:0000259" key="7">
    <source>
        <dbReference type="PROSITE" id="PS50262"/>
    </source>
</evidence>
<evidence type="ECO:0000256" key="4">
    <source>
        <dbReference type="ARBA" id="ARBA00022989"/>
    </source>
</evidence>
<dbReference type="Proteomes" id="UP001328107">
    <property type="component" value="Unassembled WGS sequence"/>
</dbReference>
<evidence type="ECO:0000256" key="6">
    <source>
        <dbReference type="SAM" id="Phobius"/>
    </source>
</evidence>
<feature type="domain" description="G-protein coupled receptors family 1 profile" evidence="7">
    <location>
        <begin position="19"/>
        <end position="142"/>
    </location>
</feature>
<dbReference type="PANTHER" id="PTHR22945">
    <property type="entry name" value="SERPENTINE RECEPTOR, CLASS D DELTA"/>
    <property type="match status" value="1"/>
</dbReference>
<dbReference type="Pfam" id="PF10317">
    <property type="entry name" value="7TM_GPCR_Srd"/>
    <property type="match status" value="1"/>
</dbReference>
<proteinExistence type="inferred from homology"/>
<dbReference type="InterPro" id="IPR017452">
    <property type="entry name" value="GPCR_Rhodpsn_7TM"/>
</dbReference>
<feature type="transmembrane region" description="Helical" evidence="6">
    <location>
        <begin position="69"/>
        <end position="89"/>
    </location>
</feature>
<organism evidence="8 9">
    <name type="scientific">Pristionchus mayeri</name>
    <dbReference type="NCBI Taxonomy" id="1317129"/>
    <lineage>
        <taxon>Eukaryota</taxon>
        <taxon>Metazoa</taxon>
        <taxon>Ecdysozoa</taxon>
        <taxon>Nematoda</taxon>
        <taxon>Chromadorea</taxon>
        <taxon>Rhabditida</taxon>
        <taxon>Rhabditina</taxon>
        <taxon>Diplogasteromorpha</taxon>
        <taxon>Diplogasteroidea</taxon>
        <taxon>Neodiplogasteridae</taxon>
        <taxon>Pristionchus</taxon>
    </lineage>
</organism>
<feature type="transmembrane region" description="Helical" evidence="6">
    <location>
        <begin position="6"/>
        <end position="28"/>
    </location>
</feature>
<evidence type="ECO:0000256" key="3">
    <source>
        <dbReference type="ARBA" id="ARBA00022692"/>
    </source>
</evidence>
<dbReference type="GO" id="GO:0016020">
    <property type="term" value="C:membrane"/>
    <property type="evidence" value="ECO:0007669"/>
    <property type="project" value="UniProtKB-SubCell"/>
</dbReference>
<feature type="transmembrane region" description="Helical" evidence="6">
    <location>
        <begin position="96"/>
        <end position="113"/>
    </location>
</feature>
<dbReference type="PROSITE" id="PS50262">
    <property type="entry name" value="G_PROTEIN_RECEP_F1_2"/>
    <property type="match status" value="1"/>
</dbReference>
<dbReference type="SUPFAM" id="SSF81321">
    <property type="entry name" value="Family A G protein-coupled receptor-like"/>
    <property type="match status" value="1"/>
</dbReference>
<evidence type="ECO:0000313" key="8">
    <source>
        <dbReference type="EMBL" id="GMR61326.1"/>
    </source>
</evidence>
<keyword evidence="3 6" id="KW-0812">Transmembrane</keyword>
<dbReference type="PANTHER" id="PTHR22945:SF40">
    <property type="entry name" value="SERPENTINE RECEPTOR, CLASS D (DELTA)-RELATED"/>
    <property type="match status" value="1"/>
</dbReference>
<comment type="similarity">
    <text evidence="2">Belongs to the nematode receptor-like protein srd family.</text>
</comment>
<protein>
    <recommendedName>
        <fullName evidence="7">G-protein coupled receptors family 1 profile domain-containing protein</fullName>
    </recommendedName>
</protein>
<evidence type="ECO:0000256" key="1">
    <source>
        <dbReference type="ARBA" id="ARBA00004141"/>
    </source>
</evidence>
<name>A0AAN5DD62_9BILA</name>
<keyword evidence="5 6" id="KW-0472">Membrane</keyword>
<dbReference type="EMBL" id="BTRK01000006">
    <property type="protein sequence ID" value="GMR61326.1"/>
    <property type="molecule type" value="Genomic_DNA"/>
</dbReference>